<evidence type="ECO:0008006" key="3">
    <source>
        <dbReference type="Google" id="ProtNLM"/>
    </source>
</evidence>
<name>A0ABR7QF10_9FLAO</name>
<evidence type="ECO:0000313" key="1">
    <source>
        <dbReference type="EMBL" id="MBC8757160.1"/>
    </source>
</evidence>
<organism evidence="1 2">
    <name type="scientific">Kordia aestuariivivens</name>
    <dbReference type="NCBI Taxonomy" id="2759037"/>
    <lineage>
        <taxon>Bacteria</taxon>
        <taxon>Pseudomonadati</taxon>
        <taxon>Bacteroidota</taxon>
        <taxon>Flavobacteriia</taxon>
        <taxon>Flavobacteriales</taxon>
        <taxon>Flavobacteriaceae</taxon>
        <taxon>Kordia</taxon>
    </lineage>
</organism>
<dbReference type="RefSeq" id="WP_187564204.1">
    <property type="nucleotide sequence ID" value="NZ_JACGWS010000017.1"/>
</dbReference>
<accession>A0ABR7QF10</accession>
<proteinExistence type="predicted"/>
<dbReference type="EMBL" id="JACGWS010000017">
    <property type="protein sequence ID" value="MBC8757160.1"/>
    <property type="molecule type" value="Genomic_DNA"/>
</dbReference>
<dbReference type="Proteomes" id="UP000619238">
    <property type="component" value="Unassembled WGS sequence"/>
</dbReference>
<comment type="caution">
    <text evidence="1">The sequence shown here is derived from an EMBL/GenBank/DDBJ whole genome shotgun (WGS) entry which is preliminary data.</text>
</comment>
<keyword evidence="2" id="KW-1185">Reference proteome</keyword>
<evidence type="ECO:0000313" key="2">
    <source>
        <dbReference type="Proteomes" id="UP000619238"/>
    </source>
</evidence>
<reference evidence="1 2" key="1">
    <citation type="submission" date="2020-07" db="EMBL/GenBank/DDBJ databases">
        <title>Description of Kordia aestuariivivens sp. nov., isolated from a tidal flat.</title>
        <authorList>
            <person name="Park S."/>
            <person name="Yoon J.-H."/>
        </authorList>
    </citation>
    <scope>NUCLEOTIDE SEQUENCE [LARGE SCALE GENOMIC DNA]</scope>
    <source>
        <strain evidence="1 2">YSTF-M3</strain>
    </source>
</reference>
<protein>
    <recommendedName>
        <fullName evidence="3">Natural product</fullName>
    </recommendedName>
</protein>
<sequence>MKKKNLKSLKLNKKSVSNLSLSNVKGGLPYVTFGIPCNTDEYWCHSNLWACPTYPLVCGPI</sequence>
<gene>
    <name evidence="1" type="ORF">H2O64_20995</name>
</gene>